<dbReference type="Gene3D" id="3.40.50.300">
    <property type="entry name" value="P-loop containing nucleotide triphosphate hydrolases"/>
    <property type="match status" value="1"/>
</dbReference>
<dbReference type="PANTHER" id="PTHR19229">
    <property type="entry name" value="ATP-BINDING CASSETTE TRANSPORTER SUBFAMILY A ABCA"/>
    <property type="match status" value="1"/>
</dbReference>
<dbReference type="InterPro" id="IPR003959">
    <property type="entry name" value="ATPase_AAA_core"/>
</dbReference>
<dbReference type="GO" id="GO:0016020">
    <property type="term" value="C:membrane"/>
    <property type="evidence" value="ECO:0007669"/>
    <property type="project" value="InterPro"/>
</dbReference>
<dbReference type="GO" id="GO:0140359">
    <property type="term" value="F:ABC-type transporter activity"/>
    <property type="evidence" value="ECO:0007669"/>
    <property type="project" value="InterPro"/>
</dbReference>
<evidence type="ECO:0000313" key="3">
    <source>
        <dbReference type="Proteomes" id="UP000826271"/>
    </source>
</evidence>
<reference evidence="2" key="1">
    <citation type="submission" date="2019-10" db="EMBL/GenBank/DDBJ databases">
        <authorList>
            <person name="Zhang R."/>
            <person name="Pan Y."/>
            <person name="Wang J."/>
            <person name="Ma R."/>
            <person name="Yu S."/>
        </authorList>
    </citation>
    <scope>NUCLEOTIDE SEQUENCE</scope>
    <source>
        <strain evidence="2">LA-IB0</strain>
        <tissue evidence="2">Leaf</tissue>
    </source>
</reference>
<feature type="domain" description="ATPase AAA-type core" evidence="1">
    <location>
        <begin position="3"/>
        <end position="56"/>
    </location>
</feature>
<keyword evidence="3" id="KW-1185">Reference proteome</keyword>
<evidence type="ECO:0000259" key="1">
    <source>
        <dbReference type="Pfam" id="PF13304"/>
    </source>
</evidence>
<dbReference type="PANTHER" id="PTHR19229:SF211">
    <property type="entry name" value="ABC TRANSPORTER A FAMILY MEMBER 7-LIKE ISOFORM X1"/>
    <property type="match status" value="1"/>
</dbReference>
<dbReference type="AlphaFoldDB" id="A0AAV6W7M4"/>
<dbReference type="InterPro" id="IPR026082">
    <property type="entry name" value="ABCA"/>
</dbReference>
<proteinExistence type="predicted"/>
<accession>A0AAV6W7M4</accession>
<dbReference type="Pfam" id="PF13304">
    <property type="entry name" value="AAA_21"/>
    <property type="match status" value="1"/>
</dbReference>
<dbReference type="Pfam" id="PF24526">
    <property type="entry name" value="ABCA12_C"/>
    <property type="match status" value="1"/>
</dbReference>
<dbReference type="Proteomes" id="UP000826271">
    <property type="component" value="Unassembled WGS sequence"/>
</dbReference>
<dbReference type="GO" id="GO:0005319">
    <property type="term" value="F:lipid transporter activity"/>
    <property type="evidence" value="ECO:0007669"/>
    <property type="project" value="TreeGrafter"/>
</dbReference>
<sequence>MKRRLSVAIALIGNPKIVYLDEPSTGLDPATRNKLWEVLQNAKKDKTIILTTHDMEEAGRLSDRIGIFADGSFQCLGSPDELKNRYGGYYNFTITTTHENVENVHDMVKDLCPNAKRTYLLSGTQKFELPKAEIKKSDIFGAVNCAKKRFPVQTWGVTETTLEDVFIKVASEADSSIL</sequence>
<dbReference type="GO" id="GO:0005524">
    <property type="term" value="F:ATP binding"/>
    <property type="evidence" value="ECO:0007669"/>
    <property type="project" value="InterPro"/>
</dbReference>
<dbReference type="SUPFAM" id="SSF52540">
    <property type="entry name" value="P-loop containing nucleoside triphosphate hydrolases"/>
    <property type="match status" value="1"/>
</dbReference>
<dbReference type="EMBL" id="WHWC01000017">
    <property type="protein sequence ID" value="KAG8366123.1"/>
    <property type="molecule type" value="Genomic_DNA"/>
</dbReference>
<gene>
    <name evidence="2" type="ORF">BUALT_Bualt17G0043100</name>
</gene>
<evidence type="ECO:0000313" key="2">
    <source>
        <dbReference type="EMBL" id="KAG8366123.1"/>
    </source>
</evidence>
<protein>
    <recommendedName>
        <fullName evidence="1">ATPase AAA-type core domain-containing protein</fullName>
    </recommendedName>
</protein>
<organism evidence="2 3">
    <name type="scientific">Buddleja alternifolia</name>
    <dbReference type="NCBI Taxonomy" id="168488"/>
    <lineage>
        <taxon>Eukaryota</taxon>
        <taxon>Viridiplantae</taxon>
        <taxon>Streptophyta</taxon>
        <taxon>Embryophyta</taxon>
        <taxon>Tracheophyta</taxon>
        <taxon>Spermatophyta</taxon>
        <taxon>Magnoliopsida</taxon>
        <taxon>eudicotyledons</taxon>
        <taxon>Gunneridae</taxon>
        <taxon>Pentapetalae</taxon>
        <taxon>asterids</taxon>
        <taxon>lamiids</taxon>
        <taxon>Lamiales</taxon>
        <taxon>Scrophulariaceae</taxon>
        <taxon>Buddlejeae</taxon>
        <taxon>Buddleja</taxon>
    </lineage>
</organism>
<comment type="caution">
    <text evidence="2">The sequence shown here is derived from an EMBL/GenBank/DDBJ whole genome shotgun (WGS) entry which is preliminary data.</text>
</comment>
<dbReference type="InterPro" id="IPR027417">
    <property type="entry name" value="P-loop_NTPase"/>
</dbReference>
<dbReference type="GO" id="GO:0016887">
    <property type="term" value="F:ATP hydrolysis activity"/>
    <property type="evidence" value="ECO:0007669"/>
    <property type="project" value="InterPro"/>
</dbReference>
<name>A0AAV6W7M4_9LAMI</name>